<feature type="transmembrane region" description="Helical" evidence="6">
    <location>
        <begin position="57"/>
        <end position="79"/>
    </location>
</feature>
<evidence type="ECO:0000256" key="1">
    <source>
        <dbReference type="ARBA" id="ARBA00004141"/>
    </source>
</evidence>
<dbReference type="PANTHER" id="PTHR43243:SF4">
    <property type="entry name" value="CATIONIC AMINO ACID TRANSPORTER 4"/>
    <property type="match status" value="1"/>
</dbReference>
<feature type="transmembrane region" description="Helical" evidence="6">
    <location>
        <begin position="456"/>
        <end position="475"/>
    </location>
</feature>
<keyword evidence="4 6" id="KW-1133">Transmembrane helix</keyword>
<feature type="transmembrane region" description="Helical" evidence="6">
    <location>
        <begin position="234"/>
        <end position="258"/>
    </location>
</feature>
<feature type="transmembrane region" description="Helical" evidence="6">
    <location>
        <begin position="194"/>
        <end position="214"/>
    </location>
</feature>
<evidence type="ECO:0000256" key="3">
    <source>
        <dbReference type="ARBA" id="ARBA00022692"/>
    </source>
</evidence>
<feature type="transmembrane region" description="Helical" evidence="6">
    <location>
        <begin position="27"/>
        <end position="51"/>
    </location>
</feature>
<dbReference type="PIRSF" id="PIRSF006060">
    <property type="entry name" value="AA_transporter"/>
    <property type="match status" value="1"/>
</dbReference>
<evidence type="ECO:0000313" key="7">
    <source>
        <dbReference type="EMBL" id="WMW80584.1"/>
    </source>
</evidence>
<evidence type="ECO:0000256" key="2">
    <source>
        <dbReference type="ARBA" id="ARBA00022448"/>
    </source>
</evidence>
<accession>A0ABY9RI99</accession>
<feature type="transmembrane region" description="Helical" evidence="6">
    <location>
        <begin position="351"/>
        <end position="370"/>
    </location>
</feature>
<dbReference type="Gene3D" id="1.20.1740.10">
    <property type="entry name" value="Amino acid/polyamine transporter I"/>
    <property type="match status" value="1"/>
</dbReference>
<dbReference type="InterPro" id="IPR002293">
    <property type="entry name" value="AA/rel_permease1"/>
</dbReference>
<evidence type="ECO:0000256" key="5">
    <source>
        <dbReference type="ARBA" id="ARBA00023136"/>
    </source>
</evidence>
<dbReference type="EMBL" id="CP133720">
    <property type="protein sequence ID" value="WMW80584.1"/>
    <property type="molecule type" value="Genomic_DNA"/>
</dbReference>
<keyword evidence="5 6" id="KW-0472">Membrane</keyword>
<dbReference type="Proteomes" id="UP001181355">
    <property type="component" value="Chromosome"/>
</dbReference>
<organism evidence="7 8">
    <name type="scientific">Undibacterium cyanobacteriorum</name>
    <dbReference type="NCBI Taxonomy" id="3073561"/>
    <lineage>
        <taxon>Bacteria</taxon>
        <taxon>Pseudomonadati</taxon>
        <taxon>Pseudomonadota</taxon>
        <taxon>Betaproteobacteria</taxon>
        <taxon>Burkholderiales</taxon>
        <taxon>Oxalobacteraceae</taxon>
        <taxon>Undibacterium</taxon>
    </lineage>
</organism>
<gene>
    <name evidence="7" type="ORF">RF679_18385</name>
</gene>
<reference evidence="7" key="1">
    <citation type="submission" date="2023-09" db="EMBL/GenBank/DDBJ databases">
        <title>Undibacterium sp. 20NA77.5 isolated from freshwater.</title>
        <authorList>
            <person name="Le V."/>
            <person name="Ko S.-R."/>
            <person name="Ahn C.-Y."/>
            <person name="Oh H.-M."/>
        </authorList>
    </citation>
    <scope>NUCLEOTIDE SEQUENCE</scope>
    <source>
        <strain evidence="7">20NA77.5</strain>
    </source>
</reference>
<feature type="transmembrane region" description="Helical" evidence="6">
    <location>
        <begin position="481"/>
        <end position="499"/>
    </location>
</feature>
<dbReference type="Pfam" id="PF13520">
    <property type="entry name" value="AA_permease_2"/>
    <property type="match status" value="1"/>
</dbReference>
<evidence type="ECO:0000313" key="8">
    <source>
        <dbReference type="Proteomes" id="UP001181355"/>
    </source>
</evidence>
<keyword evidence="2" id="KW-0813">Transport</keyword>
<protein>
    <submittedName>
        <fullName evidence="7">Amino acid permease</fullName>
    </submittedName>
</protein>
<keyword evidence="3 6" id="KW-0812">Transmembrane</keyword>
<evidence type="ECO:0000256" key="6">
    <source>
        <dbReference type="SAM" id="Phobius"/>
    </source>
</evidence>
<dbReference type="RefSeq" id="WP_309482076.1">
    <property type="nucleotide sequence ID" value="NZ_CP133720.1"/>
</dbReference>
<feature type="transmembrane region" description="Helical" evidence="6">
    <location>
        <begin position="270"/>
        <end position="291"/>
    </location>
</feature>
<feature type="transmembrane region" description="Helical" evidence="6">
    <location>
        <begin position="424"/>
        <end position="444"/>
    </location>
</feature>
<feature type="transmembrane region" description="Helical" evidence="6">
    <location>
        <begin position="399"/>
        <end position="418"/>
    </location>
</feature>
<feature type="transmembrane region" description="Helical" evidence="6">
    <location>
        <begin position="100"/>
        <end position="127"/>
    </location>
</feature>
<sequence>MLFDRVKSLDDILATAEKKSLHRSLGALQLTMLGIGAIIGTGIFVLTAAAAQKAGPGMMYSFVIAGFVCAVAALCYSELVAMAPVSGSAYTYTYAVMGELLAWTVGWALVLEYAVAASAVCVGWSGYVMGLVQKATGFALPELLSRGPSWSMNGFMPTVDFTHGIVNVPAIVVALVITLLLVKGTSESAKVNAVLVAVKVTALSAFIVITLPLINGENFTPMLPNGWLGTQGSGVGVVGAAASIFFAYVGFDAVSTAAEETKDPQRNVPIGLIGSLGICTVFYMLVAAGVVGSVGAQPITSAAGAVLSPDSAEFVARCAELTAQGNAPIVCSHEALAEVLSKLHYEQVSKLVGLAASIALPSVILMMIYGQTRIFFVMARDGLLPEKLADIHPEWKTPWLMTIVTGIFVAIAAAFFPVGQLADISNSGTLFAFFMVSIAVLVLRKTDPNRHRPFKTPMVWVVAPIAAAGTLFLFFSLPTVAQLVLPIWGSIGLVIYFLYSRKHSHVGKALAGK</sequence>
<comment type="subcellular location">
    <subcellularLocation>
        <location evidence="1">Membrane</location>
        <topology evidence="1">Multi-pass membrane protein</topology>
    </subcellularLocation>
</comment>
<evidence type="ECO:0000256" key="4">
    <source>
        <dbReference type="ARBA" id="ARBA00022989"/>
    </source>
</evidence>
<dbReference type="PANTHER" id="PTHR43243">
    <property type="entry name" value="INNER MEMBRANE TRANSPORTER YGJI-RELATED"/>
    <property type="match status" value="1"/>
</dbReference>
<feature type="transmembrane region" description="Helical" evidence="6">
    <location>
        <begin position="161"/>
        <end position="182"/>
    </location>
</feature>
<keyword evidence="8" id="KW-1185">Reference proteome</keyword>
<proteinExistence type="predicted"/>
<name>A0ABY9RI99_9BURK</name>